<organism evidence="1 2">
    <name type="scientific">Vitis vinifera</name>
    <name type="common">Grape</name>
    <dbReference type="NCBI Taxonomy" id="29760"/>
    <lineage>
        <taxon>Eukaryota</taxon>
        <taxon>Viridiplantae</taxon>
        <taxon>Streptophyta</taxon>
        <taxon>Embryophyta</taxon>
        <taxon>Tracheophyta</taxon>
        <taxon>Spermatophyta</taxon>
        <taxon>Magnoliopsida</taxon>
        <taxon>eudicotyledons</taxon>
        <taxon>Gunneridae</taxon>
        <taxon>Pentapetalae</taxon>
        <taxon>rosids</taxon>
        <taxon>Vitales</taxon>
        <taxon>Vitaceae</taxon>
        <taxon>Viteae</taxon>
        <taxon>Vitis</taxon>
    </lineage>
</organism>
<dbReference type="Proteomes" id="UP000288805">
    <property type="component" value="Unassembled WGS sequence"/>
</dbReference>
<dbReference type="AlphaFoldDB" id="A0A438J813"/>
<dbReference type="EMBL" id="QGNW01000057">
    <property type="protein sequence ID" value="RVX05090.1"/>
    <property type="molecule type" value="Genomic_DNA"/>
</dbReference>
<gene>
    <name evidence="1" type="ORF">CK203_020183</name>
</gene>
<evidence type="ECO:0000313" key="2">
    <source>
        <dbReference type="Proteomes" id="UP000288805"/>
    </source>
</evidence>
<evidence type="ECO:0000313" key="1">
    <source>
        <dbReference type="EMBL" id="RVX05090.1"/>
    </source>
</evidence>
<sequence>MSEASRGGRSWFAVESKSFELLGRKLRGCIWERYRGITSQIRLGEEGGRKYRLERHLNEAGRLLLYSVHDLESKRYCIIFPEGRGLFGGWNILAKNLQDLGVVSLIAKLRPGRIGDSVSLELGERELLGRKDQLDQCLVGWWGVDSIPVPELDFLRSWASYHWFLKGRLRVALLGICAKEAWVRVVGLPLHMWSREWAKILVKMVGKELPGSLEIVVGLGCVVVQLWWEIHPLFVQVVLTSESCSIGAFGDREEEKESLCANSCGSQRGRVGRTSLFKPLGGCNGGLPGGRKGKVGLGFLKGKGHKVDEFRPFSLKSPLVGQDEGWELGAGPSKMGLEVDGPLEALAHPAFAIEARAQEES</sequence>
<proteinExistence type="predicted"/>
<protein>
    <recommendedName>
        <fullName evidence="3">DUF4283 domain-containing protein</fullName>
    </recommendedName>
</protein>
<evidence type="ECO:0008006" key="3">
    <source>
        <dbReference type="Google" id="ProtNLM"/>
    </source>
</evidence>
<name>A0A438J813_VITVI</name>
<accession>A0A438J813</accession>
<reference evidence="1 2" key="1">
    <citation type="journal article" date="2018" name="PLoS Genet.">
        <title>Population sequencing reveals clonal diversity and ancestral inbreeding in the grapevine cultivar Chardonnay.</title>
        <authorList>
            <person name="Roach M.J."/>
            <person name="Johnson D.L."/>
            <person name="Bohlmann J."/>
            <person name="van Vuuren H.J."/>
            <person name="Jones S.J."/>
            <person name="Pretorius I.S."/>
            <person name="Schmidt S.A."/>
            <person name="Borneman A.R."/>
        </authorList>
    </citation>
    <scope>NUCLEOTIDE SEQUENCE [LARGE SCALE GENOMIC DNA]</scope>
    <source>
        <strain evidence="2">cv. Chardonnay</strain>
        <tissue evidence="1">Leaf</tissue>
    </source>
</reference>
<comment type="caution">
    <text evidence="1">The sequence shown here is derived from an EMBL/GenBank/DDBJ whole genome shotgun (WGS) entry which is preliminary data.</text>
</comment>